<evidence type="ECO:0000313" key="4">
    <source>
        <dbReference type="EMBL" id="SHH51011.1"/>
    </source>
</evidence>
<evidence type="ECO:0000256" key="3">
    <source>
        <dbReference type="SAM" id="Phobius"/>
    </source>
</evidence>
<feature type="compositionally biased region" description="Basic and acidic residues" evidence="2">
    <location>
        <begin position="48"/>
        <end position="63"/>
    </location>
</feature>
<feature type="transmembrane region" description="Helical" evidence="3">
    <location>
        <begin position="101"/>
        <end position="122"/>
    </location>
</feature>
<feature type="compositionally biased region" description="Basic and acidic residues" evidence="2">
    <location>
        <begin position="1"/>
        <end position="22"/>
    </location>
</feature>
<keyword evidence="1" id="KW-0175">Coiled coil</keyword>
<accession>A0A1M5TK11</accession>
<reference evidence="4 5" key="1">
    <citation type="submission" date="2016-11" db="EMBL/GenBank/DDBJ databases">
        <authorList>
            <person name="Jaros S."/>
            <person name="Januszkiewicz K."/>
            <person name="Wedrychowicz H."/>
        </authorList>
    </citation>
    <scope>NUCLEOTIDE SEQUENCE [LARGE SCALE GENOMIC DNA]</scope>
    <source>
        <strain evidence="4 5">DSM 16917</strain>
    </source>
</reference>
<protein>
    <submittedName>
        <fullName evidence="4">Uncharacterized protein</fullName>
    </submittedName>
</protein>
<evidence type="ECO:0000256" key="1">
    <source>
        <dbReference type="SAM" id="Coils"/>
    </source>
</evidence>
<proteinExistence type="predicted"/>
<feature type="coiled-coil region" evidence="1">
    <location>
        <begin position="331"/>
        <end position="358"/>
    </location>
</feature>
<gene>
    <name evidence="4" type="ORF">SAMN02745129_2174</name>
</gene>
<keyword evidence="3" id="KW-0472">Membrane</keyword>
<keyword evidence="3" id="KW-1133">Transmembrane helix</keyword>
<dbReference type="AlphaFoldDB" id="A0A1M5TK11"/>
<keyword evidence="3" id="KW-0812">Transmembrane</keyword>
<organism evidence="4 5">
    <name type="scientific">Ferrimonas marina</name>
    <dbReference type="NCBI Taxonomy" id="299255"/>
    <lineage>
        <taxon>Bacteria</taxon>
        <taxon>Pseudomonadati</taxon>
        <taxon>Pseudomonadota</taxon>
        <taxon>Gammaproteobacteria</taxon>
        <taxon>Alteromonadales</taxon>
        <taxon>Ferrimonadaceae</taxon>
        <taxon>Ferrimonas</taxon>
    </lineage>
</organism>
<name>A0A1M5TK11_9GAMM</name>
<feature type="compositionally biased region" description="Acidic residues" evidence="2">
    <location>
        <begin position="24"/>
        <end position="47"/>
    </location>
</feature>
<keyword evidence="5" id="KW-1185">Reference proteome</keyword>
<dbReference type="RefSeq" id="WP_067665684.1">
    <property type="nucleotide sequence ID" value="NZ_FQXG01000003.1"/>
</dbReference>
<feature type="region of interest" description="Disordered" evidence="2">
    <location>
        <begin position="1"/>
        <end position="86"/>
    </location>
</feature>
<sequence>MSDKSKDHRSFDDDVSIDKLLNDTETELDDLPMDEGLEALLGDDADDFEHHDHEPPAESHDPDESQAEPDQVEAASNGDYDEEDLELHMDDAEPVNKGGKLTLVALAVGAILAGAVVVKLFLPDSSPAPMAMQPQLPAPAPQSIAQVAPEPILPTEQQSLSQPVPEPQLSAPQPPAPTVQEQVVVAQHVPPSAQVTAETHPQPDAASTQHYKLAERVGAPEPSVEPEPTQQEGASQLRNAIEVLTAGAKGYQDIQATLDGMSKQIRALGLQYQQTVPVATPATEEALKDLTAQVEAVVDAVEALPDSLDNSRELLLLESLVTESKSLSGLLGEHNGALKAMRAENTELRREIDSLKKRLGQRRDIQDMKAGRHRLPGHRVSTVSADLEHAFVRDTSGGKATLSIGDQIRYDKQTFTVSSILSDGEGHFVELGKYFYLDNQFEPDLTRIQGFAERQQPQQAKQPEYTLAKGWTLTSVFNDGFLISSPTGTMYRVQRGERFTAEGVSGTVAGLTESNHLRIGSQLIAMRHD</sequence>
<evidence type="ECO:0000256" key="2">
    <source>
        <dbReference type="SAM" id="MobiDB-lite"/>
    </source>
</evidence>
<dbReference type="Proteomes" id="UP000184268">
    <property type="component" value="Unassembled WGS sequence"/>
</dbReference>
<dbReference type="EMBL" id="FQXG01000003">
    <property type="protein sequence ID" value="SHH51011.1"/>
    <property type="molecule type" value="Genomic_DNA"/>
</dbReference>
<evidence type="ECO:0000313" key="5">
    <source>
        <dbReference type="Proteomes" id="UP000184268"/>
    </source>
</evidence>
<dbReference type="STRING" id="299255.SAMN02745129_2174"/>